<dbReference type="GO" id="GO:0005524">
    <property type="term" value="F:ATP binding"/>
    <property type="evidence" value="ECO:0007669"/>
    <property type="project" value="UniProtKB-UniRule"/>
</dbReference>
<dbReference type="Pfam" id="PF13207">
    <property type="entry name" value="AAA_17"/>
    <property type="match status" value="1"/>
</dbReference>
<dbReference type="PANTHER" id="PTHR41930:SF1">
    <property type="entry name" value="DEPHOSPHO-COA KINASE"/>
    <property type="match status" value="1"/>
</dbReference>
<gene>
    <name evidence="4" type="primary">fliE</name>
    <name evidence="4" type="ORF">HA335_00835</name>
</gene>
<evidence type="ECO:0000313" key="5">
    <source>
        <dbReference type="Proteomes" id="UP000645676"/>
    </source>
</evidence>
<dbReference type="InterPro" id="IPR027417">
    <property type="entry name" value="P-loop_NTPase"/>
</dbReference>
<dbReference type="Gene3D" id="3.40.50.300">
    <property type="entry name" value="P-loop containing nucleotide triphosphate hydrolases"/>
    <property type="match status" value="1"/>
</dbReference>
<dbReference type="AlphaFoldDB" id="A0A832W5W7"/>
<comment type="caution">
    <text evidence="4">The sequence shown here is derived from an EMBL/GenBank/DDBJ whole genome shotgun (WGS) entry which is preliminary data.</text>
</comment>
<evidence type="ECO:0000256" key="2">
    <source>
        <dbReference type="ARBA" id="ARBA00022840"/>
    </source>
</evidence>
<dbReference type="EMBL" id="DUJR01000004">
    <property type="protein sequence ID" value="HII59118.1"/>
    <property type="molecule type" value="Genomic_DNA"/>
</dbReference>
<name>A0A832W5W7_9EURY</name>
<comment type="similarity">
    <text evidence="3">Belongs to the UPF0200 family.</text>
</comment>
<dbReference type="PANTHER" id="PTHR41930">
    <property type="entry name" value="UPF0200 PROTEIN MJ1399"/>
    <property type="match status" value="1"/>
</dbReference>
<evidence type="ECO:0000313" key="4">
    <source>
        <dbReference type="EMBL" id="HII59118.1"/>
    </source>
</evidence>
<dbReference type="HAMAP" id="MF_01111">
    <property type="entry name" value="UPF0200"/>
    <property type="match status" value="1"/>
</dbReference>
<accession>A0A832W5W7</accession>
<proteinExistence type="inferred from homology"/>
<dbReference type="SMR" id="A0A832W5W7"/>
<dbReference type="RefSeq" id="WP_010870916.1">
    <property type="nucleotide sequence ID" value="NC_000909.1"/>
</dbReference>
<reference evidence="4" key="1">
    <citation type="journal article" date="2020" name="bioRxiv">
        <title>A rank-normalized archaeal taxonomy based on genome phylogeny resolves widespread incomplete and uneven classifications.</title>
        <authorList>
            <person name="Rinke C."/>
            <person name="Chuvochina M."/>
            <person name="Mussig A.J."/>
            <person name="Chaumeil P.-A."/>
            <person name="Waite D.W."/>
            <person name="Whitman W.B."/>
            <person name="Parks D.H."/>
            <person name="Hugenholtz P."/>
        </authorList>
    </citation>
    <scope>NUCLEOTIDE SEQUENCE</scope>
    <source>
        <strain evidence="4">UBA8849</strain>
    </source>
</reference>
<keyword evidence="2 3" id="KW-0067">ATP-binding</keyword>
<protein>
    <recommendedName>
        <fullName evidence="3">UPF0200 protein HA335_00835</fullName>
    </recommendedName>
</protein>
<evidence type="ECO:0000256" key="3">
    <source>
        <dbReference type="HAMAP-Rule" id="MF_01111"/>
    </source>
</evidence>
<dbReference type="SUPFAM" id="SSF52540">
    <property type="entry name" value="P-loop containing nucleoside triphosphate hydrolases"/>
    <property type="match status" value="1"/>
</dbReference>
<feature type="binding site" evidence="3">
    <location>
        <begin position="8"/>
        <end position="15"/>
    </location>
    <ligand>
        <name>ATP</name>
        <dbReference type="ChEBI" id="CHEBI:30616"/>
    </ligand>
</feature>
<organism evidence="4 5">
    <name type="scientific">Methanocaldococcus jannaschii</name>
    <dbReference type="NCBI Taxonomy" id="2190"/>
    <lineage>
        <taxon>Archaea</taxon>
        <taxon>Methanobacteriati</taxon>
        <taxon>Methanobacteriota</taxon>
        <taxon>Methanomada group</taxon>
        <taxon>Methanococci</taxon>
        <taxon>Methanococcales</taxon>
        <taxon>Methanocaldococcaceae</taxon>
        <taxon>Methanocaldococcus</taxon>
    </lineage>
</organism>
<evidence type="ECO:0000256" key="1">
    <source>
        <dbReference type="ARBA" id="ARBA00022741"/>
    </source>
</evidence>
<dbReference type="OMA" id="IGITGMP"/>
<keyword evidence="4" id="KW-0282">Flagellum</keyword>
<dbReference type="Proteomes" id="UP000645676">
    <property type="component" value="Unassembled WGS sequence"/>
</dbReference>
<dbReference type="InterPro" id="IPR022970">
    <property type="entry name" value="NTP_hydrolase-rel"/>
</dbReference>
<keyword evidence="1 3" id="KW-0547">Nucleotide-binding</keyword>
<keyword evidence="4" id="KW-0969">Cilium</keyword>
<keyword evidence="4" id="KW-0966">Cell projection</keyword>
<sequence>MLLIGITGMPGAGKSSAYEIAKKYNLPIVSMGDVVRYETKKRGLELTPENVGNTAIKLREEFGNEAIAVACLKYIEENLKDKEIVIVEGIRSLYEVNYFRKHKPLVLIAIHSSPLTRFERLKKRGREDDSANWEVFVERDLRELGFSIGHAIALADFVVVNEKSFEDCLNQLDNILQEILNNLEKYKKYNFIYETLR</sequence>